<comment type="caution">
    <text evidence="4">The sequence shown here is derived from an EMBL/GenBank/DDBJ whole genome shotgun (WGS) entry which is preliminary data.</text>
</comment>
<dbReference type="SUPFAM" id="SSF81383">
    <property type="entry name" value="F-box domain"/>
    <property type="match status" value="1"/>
</dbReference>
<name>A0A0W0SXL8_9GAMM</name>
<dbReference type="InterPro" id="IPR036770">
    <property type="entry name" value="Ankyrin_rpt-contain_sf"/>
</dbReference>
<dbReference type="InterPro" id="IPR002110">
    <property type="entry name" value="Ankyrin_rpt"/>
</dbReference>
<evidence type="ECO:0000256" key="2">
    <source>
        <dbReference type="SAM" id="MobiDB-lite"/>
    </source>
</evidence>
<dbReference type="OrthoDB" id="5657194at2"/>
<feature type="coiled-coil region" evidence="1">
    <location>
        <begin position="281"/>
        <end position="328"/>
    </location>
</feature>
<evidence type="ECO:0000256" key="1">
    <source>
        <dbReference type="SAM" id="Coils"/>
    </source>
</evidence>
<feature type="region of interest" description="Disordered" evidence="2">
    <location>
        <begin position="498"/>
        <end position="526"/>
    </location>
</feature>
<evidence type="ECO:0000259" key="3">
    <source>
        <dbReference type="PROSITE" id="PS50181"/>
    </source>
</evidence>
<dbReference type="EMBL" id="LNXY01000020">
    <property type="protein sequence ID" value="KTC88065.1"/>
    <property type="molecule type" value="Genomic_DNA"/>
</dbReference>
<dbReference type="Pfam" id="PF12796">
    <property type="entry name" value="Ank_2"/>
    <property type="match status" value="1"/>
</dbReference>
<dbReference type="PATRIC" id="fig|1212489.4.peg.1778"/>
<feature type="compositionally biased region" description="Low complexity" evidence="2">
    <location>
        <begin position="504"/>
        <end position="515"/>
    </location>
</feature>
<evidence type="ECO:0000313" key="4">
    <source>
        <dbReference type="EMBL" id="KTC88065.1"/>
    </source>
</evidence>
<dbReference type="Pfam" id="PF12937">
    <property type="entry name" value="F-box-like"/>
    <property type="match status" value="1"/>
</dbReference>
<gene>
    <name evidence="4" type="ORF">Ldro_1684</name>
</gene>
<dbReference type="AlphaFoldDB" id="A0A0W0SXL8"/>
<dbReference type="PROSITE" id="PS50181">
    <property type="entry name" value="FBOX"/>
    <property type="match status" value="1"/>
</dbReference>
<organism evidence="4 5">
    <name type="scientific">Legionella drozanskii LLAP-1</name>
    <dbReference type="NCBI Taxonomy" id="1212489"/>
    <lineage>
        <taxon>Bacteria</taxon>
        <taxon>Pseudomonadati</taxon>
        <taxon>Pseudomonadota</taxon>
        <taxon>Gammaproteobacteria</taxon>
        <taxon>Legionellales</taxon>
        <taxon>Legionellaceae</taxon>
        <taxon>Legionella</taxon>
    </lineage>
</organism>
<keyword evidence="1" id="KW-0175">Coiled coil</keyword>
<dbReference type="SUPFAM" id="SSF48403">
    <property type="entry name" value="Ankyrin repeat"/>
    <property type="match status" value="1"/>
</dbReference>
<feature type="domain" description="F-box" evidence="3">
    <location>
        <begin position="15"/>
        <end position="62"/>
    </location>
</feature>
<protein>
    <submittedName>
        <fullName evidence="4">Ankyrin repeats (3 copies)</fullName>
    </submittedName>
</protein>
<reference evidence="4 5" key="1">
    <citation type="submission" date="2015-11" db="EMBL/GenBank/DDBJ databases">
        <title>Genomic analysis of 38 Legionella species identifies large and diverse effector repertoires.</title>
        <authorList>
            <person name="Burstein D."/>
            <person name="Amaro F."/>
            <person name="Zusman T."/>
            <person name="Lifshitz Z."/>
            <person name="Cohen O."/>
            <person name="Gilbert J.A."/>
            <person name="Pupko T."/>
            <person name="Shuman H.A."/>
            <person name="Segal G."/>
        </authorList>
    </citation>
    <scope>NUCLEOTIDE SEQUENCE [LARGE SCALE GENOMIC DNA]</scope>
    <source>
        <strain evidence="4 5">ATCC 700990</strain>
    </source>
</reference>
<proteinExistence type="predicted"/>
<accession>A0A0W0SXL8</accession>
<dbReference type="Proteomes" id="UP000054736">
    <property type="component" value="Unassembled WGS sequence"/>
</dbReference>
<dbReference type="RefSeq" id="WP_058495958.1">
    <property type="nucleotide sequence ID" value="NZ_CAAAIU010000002.1"/>
</dbReference>
<keyword evidence="5" id="KW-1185">Reference proteome</keyword>
<dbReference type="InterPro" id="IPR001810">
    <property type="entry name" value="F-box_dom"/>
</dbReference>
<dbReference type="Gene3D" id="1.25.40.20">
    <property type="entry name" value="Ankyrin repeat-containing domain"/>
    <property type="match status" value="1"/>
</dbReference>
<sequence>MKEPIETTTVFTSQPPDLPELPDEVWLHILSFLDPESLIKSVELVNLQFSNFANDAWIWKQLFHSYFSQEIPSPLPKDFNWKKEFITLYTEQYGFLKAETRKLIALIVVGNIDTIRTLNISIKDLKADSQVLIKTATRLNQQAILEHFYSISEQKFQTKTEGKNKLELLRWAVLRNRGQGDENILRANRLAAEAGLWDLVLELLNSPENPILLNDSNLRKLRSAIICSEQMYMLRAFDEFIANYNSSNPMEKPLLPINSNLHEAIEIAASEGSMSMFSRFNNQLHQELDRIEQNLNEAITSSSSSDTIEAHKKKLEEAKALLRSAMASAMGLAVKHGHTALVKYALENKLIGINETLNHDNTLLSCAISSEQFNMLSLLLDNQADPEPALSVGISNLIYSSSSQRAALEKMVFALLDAFEKGGKITNIKALEAATGGRLDILKRLFDLDQGRFIKTNTIQTLLKKYCIKNCRAFLEEQLEAKTKETATPLAPSVATENLYRFHQSPTPTNSQSTSVDQQEKKTKSL</sequence>
<dbReference type="Gene3D" id="1.20.1280.50">
    <property type="match status" value="1"/>
</dbReference>
<dbReference type="InterPro" id="IPR036047">
    <property type="entry name" value="F-box-like_dom_sf"/>
</dbReference>
<evidence type="ECO:0000313" key="5">
    <source>
        <dbReference type="Proteomes" id="UP000054736"/>
    </source>
</evidence>